<comment type="caution">
    <text evidence="1">The sequence shown here is derived from an EMBL/GenBank/DDBJ whole genome shotgun (WGS) entry which is preliminary data.</text>
</comment>
<keyword evidence="1" id="KW-0723">Serine/threonine-protein kinase</keyword>
<dbReference type="GO" id="GO:0004674">
    <property type="term" value="F:protein serine/threonine kinase activity"/>
    <property type="evidence" value="ECO:0007669"/>
    <property type="project" value="UniProtKB-KW"/>
</dbReference>
<keyword evidence="1" id="KW-0418">Kinase</keyword>
<sequence>MNLHTITGTIGQVKFHANPNNQLVTIEKFPSELKLIGFGTDAVVVQHPDLPDKVFKIFADDRLHKIDQEFKVYQTLGNSPYFARCYGRGKNYLLLSYEQGPTLYECLREGIEIPEQAILDVEKGREEARQKGLNPRDIHLKNVILQQGHAKLLDVSEYLKPGNDKRWDYLKEGYYEYYPLIRGRKIPAWIMESVKMIYNQNQSSFSVRELGRKFVKLLGNSQSKR</sequence>
<reference evidence="1 2" key="1">
    <citation type="submission" date="2020-07" db="EMBL/GenBank/DDBJ databases">
        <title>Thermoactinomyces phylogeny.</title>
        <authorList>
            <person name="Dunlap C."/>
        </authorList>
    </citation>
    <scope>NUCLEOTIDE SEQUENCE [LARGE SCALE GENOMIC DNA]</scope>
    <source>
        <strain evidence="1 2">AMNI-1</strain>
    </source>
</reference>
<dbReference type="SUPFAM" id="SSF56112">
    <property type="entry name" value="Protein kinase-like (PK-like)"/>
    <property type="match status" value="1"/>
</dbReference>
<dbReference type="EMBL" id="JACEOL010000009">
    <property type="protein sequence ID" value="MBA4601488.1"/>
    <property type="molecule type" value="Genomic_DNA"/>
</dbReference>
<name>A0A7W1XQN0_9BACL</name>
<accession>A0A7W1XQN0</accession>
<protein>
    <submittedName>
        <fullName evidence="1">Serine/threonine protein kinase</fullName>
    </submittedName>
</protein>
<organism evidence="1 2">
    <name type="scientific">Thermoactinomyces mirandus</name>
    <dbReference type="NCBI Taxonomy" id="2756294"/>
    <lineage>
        <taxon>Bacteria</taxon>
        <taxon>Bacillati</taxon>
        <taxon>Bacillota</taxon>
        <taxon>Bacilli</taxon>
        <taxon>Bacillales</taxon>
        <taxon>Thermoactinomycetaceae</taxon>
        <taxon>Thermoactinomyces</taxon>
    </lineage>
</organism>
<evidence type="ECO:0000313" key="2">
    <source>
        <dbReference type="Proteomes" id="UP000538292"/>
    </source>
</evidence>
<dbReference type="AlphaFoldDB" id="A0A7W1XQN0"/>
<proteinExistence type="predicted"/>
<dbReference type="RefSeq" id="WP_181738100.1">
    <property type="nucleotide sequence ID" value="NZ_JACEOL010000009.1"/>
</dbReference>
<keyword evidence="2" id="KW-1185">Reference proteome</keyword>
<evidence type="ECO:0000313" key="1">
    <source>
        <dbReference type="EMBL" id="MBA4601488.1"/>
    </source>
</evidence>
<dbReference type="Proteomes" id="UP000538292">
    <property type="component" value="Unassembled WGS sequence"/>
</dbReference>
<gene>
    <name evidence="1" type="ORF">H2C83_03955</name>
</gene>
<dbReference type="InterPro" id="IPR011009">
    <property type="entry name" value="Kinase-like_dom_sf"/>
</dbReference>
<keyword evidence="1" id="KW-0808">Transferase</keyword>